<evidence type="ECO:0000313" key="20">
    <source>
        <dbReference type="EMBL" id="PZQ56706.1"/>
    </source>
</evidence>
<dbReference type="PANTHER" id="PTHR32552:SF82">
    <property type="entry name" value="FCUA PROTEIN"/>
    <property type="match status" value="1"/>
</dbReference>
<keyword evidence="9" id="KW-0406">Ion transport</keyword>
<keyword evidence="8" id="KW-0408">Iron</keyword>
<evidence type="ECO:0000256" key="1">
    <source>
        <dbReference type="ARBA" id="ARBA00004571"/>
    </source>
</evidence>
<dbReference type="NCBIfam" id="TIGR01783">
    <property type="entry name" value="TonB-siderophor"/>
    <property type="match status" value="1"/>
</dbReference>
<dbReference type="GO" id="GO:0015344">
    <property type="term" value="F:siderophore uptake transmembrane transporter activity"/>
    <property type="evidence" value="ECO:0007669"/>
    <property type="project" value="TreeGrafter"/>
</dbReference>
<dbReference type="PROSITE" id="PS01156">
    <property type="entry name" value="TONB_DEPENDENT_REC_2"/>
    <property type="match status" value="1"/>
</dbReference>
<evidence type="ECO:0000256" key="18">
    <source>
        <dbReference type="SAM" id="SignalP"/>
    </source>
</evidence>
<comment type="caution">
    <text evidence="20">The sequence shown here is derived from an EMBL/GenBank/DDBJ whole genome shotgun (WGS) entry which is preliminary data.</text>
</comment>
<keyword evidence="4 14" id="KW-1134">Transmembrane beta strand</keyword>
<feature type="chain" id="PRO_5016135904" evidence="18">
    <location>
        <begin position="36"/>
        <end position="828"/>
    </location>
</feature>
<accession>A0A2W5NTD5</accession>
<evidence type="ECO:0000256" key="13">
    <source>
        <dbReference type="ARBA" id="ARBA00023237"/>
    </source>
</evidence>
<gene>
    <name evidence="20" type="ORF">DI555_05030</name>
</gene>
<protein>
    <submittedName>
        <fullName evidence="20">TonB-dependent receptor</fullName>
    </submittedName>
</protein>
<evidence type="ECO:0000256" key="4">
    <source>
        <dbReference type="ARBA" id="ARBA00022452"/>
    </source>
</evidence>
<dbReference type="InterPro" id="IPR010105">
    <property type="entry name" value="TonB_sidphr_rcpt"/>
</dbReference>
<dbReference type="PROSITE" id="PS52016">
    <property type="entry name" value="TONB_DEPENDENT_REC_3"/>
    <property type="match status" value="1"/>
</dbReference>
<feature type="signal peptide" evidence="18">
    <location>
        <begin position="1"/>
        <end position="35"/>
    </location>
</feature>
<keyword evidence="10 16" id="KW-0798">TonB box</keyword>
<evidence type="ECO:0000256" key="17">
    <source>
        <dbReference type="SAM" id="MobiDB-lite"/>
    </source>
</evidence>
<organism evidence="20 21">
    <name type="scientific">Novosphingobium pentaromativorans</name>
    <dbReference type="NCBI Taxonomy" id="205844"/>
    <lineage>
        <taxon>Bacteria</taxon>
        <taxon>Pseudomonadati</taxon>
        <taxon>Pseudomonadota</taxon>
        <taxon>Alphaproteobacteria</taxon>
        <taxon>Sphingomonadales</taxon>
        <taxon>Sphingomonadaceae</taxon>
        <taxon>Novosphingobium</taxon>
    </lineage>
</organism>
<evidence type="ECO:0000256" key="15">
    <source>
        <dbReference type="PROSITE-ProRule" id="PRU10144"/>
    </source>
</evidence>
<keyword evidence="7 18" id="KW-0732">Signal</keyword>
<keyword evidence="11 14" id="KW-0472">Membrane</keyword>
<evidence type="ECO:0000259" key="19">
    <source>
        <dbReference type="SMART" id="SM00965"/>
    </source>
</evidence>
<evidence type="ECO:0000256" key="11">
    <source>
        <dbReference type="ARBA" id="ARBA00023136"/>
    </source>
</evidence>
<dbReference type="Gene3D" id="2.40.170.20">
    <property type="entry name" value="TonB-dependent receptor, beta-barrel domain"/>
    <property type="match status" value="1"/>
</dbReference>
<dbReference type="InterPro" id="IPR039426">
    <property type="entry name" value="TonB-dep_rcpt-like"/>
</dbReference>
<evidence type="ECO:0000256" key="16">
    <source>
        <dbReference type="RuleBase" id="RU003357"/>
    </source>
</evidence>
<evidence type="ECO:0000256" key="14">
    <source>
        <dbReference type="PROSITE-ProRule" id="PRU01360"/>
    </source>
</evidence>
<keyword evidence="12 20" id="KW-0675">Receptor</keyword>
<feature type="domain" description="Secretin/TonB short N-terminal" evidence="19">
    <location>
        <begin position="64"/>
        <end position="115"/>
    </location>
</feature>
<dbReference type="AlphaFoldDB" id="A0A2W5NTD5"/>
<dbReference type="InterPro" id="IPR012910">
    <property type="entry name" value="Plug_dom"/>
</dbReference>
<dbReference type="Gene3D" id="2.170.130.10">
    <property type="entry name" value="TonB-dependent receptor, plug domain"/>
    <property type="match status" value="1"/>
</dbReference>
<evidence type="ECO:0000256" key="10">
    <source>
        <dbReference type="ARBA" id="ARBA00023077"/>
    </source>
</evidence>
<evidence type="ECO:0000256" key="5">
    <source>
        <dbReference type="ARBA" id="ARBA00022496"/>
    </source>
</evidence>
<evidence type="ECO:0000256" key="2">
    <source>
        <dbReference type="ARBA" id="ARBA00009810"/>
    </source>
</evidence>
<evidence type="ECO:0000256" key="6">
    <source>
        <dbReference type="ARBA" id="ARBA00022692"/>
    </source>
</evidence>
<evidence type="ECO:0000256" key="7">
    <source>
        <dbReference type="ARBA" id="ARBA00022729"/>
    </source>
</evidence>
<comment type="similarity">
    <text evidence="2 14 16">Belongs to the TonB-dependent receptor family.</text>
</comment>
<feature type="region of interest" description="Disordered" evidence="17">
    <location>
        <begin position="131"/>
        <end position="160"/>
    </location>
</feature>
<dbReference type="InterPro" id="IPR036942">
    <property type="entry name" value="Beta-barrel_TonB_sf"/>
</dbReference>
<dbReference type="GO" id="GO:0038023">
    <property type="term" value="F:signaling receptor activity"/>
    <property type="evidence" value="ECO:0007669"/>
    <property type="project" value="InterPro"/>
</dbReference>
<reference evidence="20 21" key="1">
    <citation type="submission" date="2017-08" db="EMBL/GenBank/DDBJ databases">
        <title>Infants hospitalized years apart are colonized by the same room-sourced microbial strains.</title>
        <authorList>
            <person name="Brooks B."/>
            <person name="Olm M.R."/>
            <person name="Firek B.A."/>
            <person name="Baker R."/>
            <person name="Thomas B.C."/>
            <person name="Morowitz M.J."/>
            <person name="Banfield J.F."/>
        </authorList>
    </citation>
    <scope>NUCLEOTIDE SEQUENCE [LARGE SCALE GENOMIC DNA]</scope>
    <source>
        <strain evidence="20">S2_005_002_R2_33</strain>
    </source>
</reference>
<dbReference type="EMBL" id="QFPX01000003">
    <property type="protein sequence ID" value="PZQ56706.1"/>
    <property type="molecule type" value="Genomic_DNA"/>
</dbReference>
<dbReference type="InterPro" id="IPR000531">
    <property type="entry name" value="Beta-barrel_TonB"/>
</dbReference>
<proteinExistence type="inferred from homology"/>
<dbReference type="GO" id="GO:0009279">
    <property type="term" value="C:cell outer membrane"/>
    <property type="evidence" value="ECO:0007669"/>
    <property type="project" value="UniProtKB-SubCell"/>
</dbReference>
<dbReference type="SUPFAM" id="SSF56935">
    <property type="entry name" value="Porins"/>
    <property type="match status" value="1"/>
</dbReference>
<evidence type="ECO:0000256" key="3">
    <source>
        <dbReference type="ARBA" id="ARBA00022448"/>
    </source>
</evidence>
<dbReference type="Gene3D" id="3.55.50.30">
    <property type="match status" value="1"/>
</dbReference>
<evidence type="ECO:0000256" key="9">
    <source>
        <dbReference type="ARBA" id="ARBA00023065"/>
    </source>
</evidence>
<dbReference type="Pfam" id="PF00593">
    <property type="entry name" value="TonB_dep_Rec_b-barrel"/>
    <property type="match status" value="1"/>
</dbReference>
<dbReference type="Pfam" id="PF07715">
    <property type="entry name" value="Plug"/>
    <property type="match status" value="1"/>
</dbReference>
<dbReference type="GO" id="GO:0015891">
    <property type="term" value="P:siderophore transport"/>
    <property type="evidence" value="ECO:0007669"/>
    <property type="project" value="InterPro"/>
</dbReference>
<dbReference type="SMART" id="SM00965">
    <property type="entry name" value="STN"/>
    <property type="match status" value="1"/>
</dbReference>
<keyword evidence="3 14" id="KW-0813">Transport</keyword>
<keyword evidence="13 14" id="KW-0998">Cell outer membrane</keyword>
<keyword evidence="5" id="KW-0410">Iron transport</keyword>
<dbReference type="PANTHER" id="PTHR32552">
    <property type="entry name" value="FERRICHROME IRON RECEPTOR-RELATED"/>
    <property type="match status" value="1"/>
</dbReference>
<comment type="subcellular location">
    <subcellularLocation>
        <location evidence="1 14">Cell outer membrane</location>
        <topology evidence="1 14">Multi-pass membrane protein</topology>
    </subcellularLocation>
</comment>
<evidence type="ECO:0000313" key="21">
    <source>
        <dbReference type="Proteomes" id="UP000249082"/>
    </source>
</evidence>
<name>A0A2W5NTD5_9SPHN</name>
<keyword evidence="6 14" id="KW-0812">Transmembrane</keyword>
<evidence type="ECO:0000256" key="8">
    <source>
        <dbReference type="ARBA" id="ARBA00023004"/>
    </source>
</evidence>
<dbReference type="InterPro" id="IPR010917">
    <property type="entry name" value="TonB_rcpt_CS"/>
</dbReference>
<dbReference type="InterPro" id="IPR037066">
    <property type="entry name" value="Plug_dom_sf"/>
</dbReference>
<dbReference type="Proteomes" id="UP000249082">
    <property type="component" value="Unassembled WGS sequence"/>
</dbReference>
<dbReference type="InterPro" id="IPR011662">
    <property type="entry name" value="Secretin/TonB_short_N"/>
</dbReference>
<evidence type="ECO:0000256" key="12">
    <source>
        <dbReference type="ARBA" id="ARBA00023170"/>
    </source>
</evidence>
<sequence length="828" mass="89750">MRQFSARTLLAAAWAGTTMLTAVGATVVLCTPARAQQAEAARRYEIPAGSLAQALNRFADQSDVQISYEGKLTEGRTTPGLRGTFLPREALSRLLAGSGLVARAADTGTLTIAPATVGRLELDPMRIQTVGYTNGDEDGETSLGRQSARDNGPIVVNGQHVSPNLEAGIGPWGSRSIADTPYSVTVMSSEQIQNTIARDLDQLYKMNPVVQVNAPTTIFGYPNVKIRGFDSSTGIVDGVRLSSSTYGLSTEEIEKVEVMNGLSGFLYGSGNVGGVSNYVLKRPTYESLANVAVGNYGGSQYFGHVDLGGRITSDDTLAFRFNGAYADGGTSKDDQHLKKWLVSGALDWNVTSKLLVQLEAAHTYWHLDRVDTRFYTNGLGYWPDAYDNSKTYTPGWTYNQTTSDRVGANVKYQISEAVSLRSAYMYKEDEREYVIIYPIDTPSGWSTYSITKTFPYDTISQGAYTYLDVAFDTGPIGHKLTVGGSWDTFKEVRHVVGNVPGTYADGTPYPPGANLTLDELLNMPTPVFDGDPGPKYKSNDSTNFNAIIGDDIAFTDSLSALVGFNYSTIRTRSYTTAGARSSGYKKSAITPTVSLIYKPVPALTTYASYMEAMEAGTIVPNDPTLYTNPGEVMDPIISKQYEVGAKYAFSDKLLVTSALFRIEKANSYNEIAPSGLTTINQDGRQVHQGLELTLDGHISDHLRIVAGGSWMDLGIEKATNAALKGKKPIGSSALMAKASLEYAIPAVDGLVLSGGAYYSGAKYQDAANANRIDGYTLFDAGIRYRTEALGRPTTFNLYVSNLTNKDYWSSYWQLGLPRTIAFSARTEF</sequence>
<feature type="short sequence motif" description="TonB C-terminal box" evidence="15">
    <location>
        <begin position="811"/>
        <end position="828"/>
    </location>
</feature>
<dbReference type="CDD" id="cd01347">
    <property type="entry name" value="ligand_gated_channel"/>
    <property type="match status" value="1"/>
</dbReference>